<dbReference type="InterPro" id="IPR008929">
    <property type="entry name" value="Chondroitin_lyas"/>
</dbReference>
<feature type="chain" id="PRO_5008751813" evidence="3">
    <location>
        <begin position="24"/>
        <end position="404"/>
    </location>
</feature>
<feature type="domain" description="Alginate lyase" evidence="4">
    <location>
        <begin position="74"/>
        <end position="350"/>
    </location>
</feature>
<evidence type="ECO:0000313" key="5">
    <source>
        <dbReference type="EMBL" id="SCM53360.1"/>
    </source>
</evidence>
<evidence type="ECO:0000256" key="3">
    <source>
        <dbReference type="SAM" id="SignalP"/>
    </source>
</evidence>
<dbReference type="GO" id="GO:0042597">
    <property type="term" value="C:periplasmic space"/>
    <property type="evidence" value="ECO:0007669"/>
    <property type="project" value="InterPro"/>
</dbReference>
<gene>
    <name evidence="5" type="ORF">BN1044_02853</name>
</gene>
<reference evidence="5 6" key="1">
    <citation type="submission" date="2016-09" db="EMBL/GenBank/DDBJ databases">
        <authorList>
            <person name="Capua I."/>
            <person name="De Benedictis P."/>
            <person name="Joannis T."/>
            <person name="Lombin L.H."/>
            <person name="Cattoli G."/>
        </authorList>
    </citation>
    <scope>NUCLEOTIDE SEQUENCE [LARGE SCALE GENOMIC DNA]</scope>
    <source>
        <strain evidence="5 6">GB001</strain>
    </source>
</reference>
<evidence type="ECO:0000259" key="4">
    <source>
        <dbReference type="Pfam" id="PF05426"/>
    </source>
</evidence>
<name>A0A1C6Z2F4_HAFAL</name>
<dbReference type="SUPFAM" id="SSF48230">
    <property type="entry name" value="Chondroitin AC/alginate lyase"/>
    <property type="match status" value="1"/>
</dbReference>
<dbReference type="InterPro" id="IPR008397">
    <property type="entry name" value="Alginate_lyase_dom"/>
</dbReference>
<protein>
    <submittedName>
        <fullName evidence="5">Alginate lyase</fullName>
    </submittedName>
</protein>
<keyword evidence="1 3" id="KW-0732">Signal</keyword>
<feature type="signal peptide" evidence="3">
    <location>
        <begin position="1"/>
        <end position="23"/>
    </location>
</feature>
<organism evidence="5 6">
    <name type="scientific">Hafnia alvei</name>
    <dbReference type="NCBI Taxonomy" id="569"/>
    <lineage>
        <taxon>Bacteria</taxon>
        <taxon>Pseudomonadati</taxon>
        <taxon>Pseudomonadota</taxon>
        <taxon>Gammaproteobacteria</taxon>
        <taxon>Enterobacterales</taxon>
        <taxon>Hafniaceae</taxon>
        <taxon>Hafnia</taxon>
    </lineage>
</organism>
<dbReference type="RefSeq" id="WP_072309269.1">
    <property type="nucleotide sequence ID" value="NZ_FMIQ01000055.1"/>
</dbReference>
<accession>A0A1C6Z2F4</accession>
<evidence type="ECO:0000256" key="2">
    <source>
        <dbReference type="ARBA" id="ARBA00023239"/>
    </source>
</evidence>
<proteinExistence type="predicted"/>
<dbReference type="Gene3D" id="1.50.10.100">
    <property type="entry name" value="Chondroitin AC/alginate lyase"/>
    <property type="match status" value="1"/>
</dbReference>
<dbReference type="EMBL" id="FMIQ01000055">
    <property type="protein sequence ID" value="SCM53360.1"/>
    <property type="molecule type" value="Genomic_DNA"/>
</dbReference>
<sequence length="404" mass="45751">MKIKLLVSVISCVLFSSIALSHAAESRYFTYSPEALAASKQQLTQPASALQPAFEQLITEANIALKHANYSVVDKSLSPASNNKHDYYSFGTYWWPNPNTPNHLPYIRQDGKTNPDTKTDATDSERMAHFAKDMKRLGLAYYFTGKAVYAQKAAELASAWFVTPKTKMNPSLAYAQAIPGIVDGRGIGIIDSRALIDVMDSIELIRPANTLSEKNYRAIKHWYKQFNQWLLTSENGFEESNWHNNHGTFFDTQVVAFSLFTDQPEVARRQLKIAQLRHLAAQIDNKGLLTEEIERTRSWHYTNFSLSAFMRLARYGELTGIDMWHFDLDDHNLKQALLVVAQQIDNPAPWPFPELKFDENEAVGNILAAERAYPDAIFKEKAAYLEKRDPKNINLLTVSASLVP</sequence>
<dbReference type="Proteomes" id="UP000094844">
    <property type="component" value="Unassembled WGS sequence"/>
</dbReference>
<keyword evidence="2 5" id="KW-0456">Lyase</keyword>
<dbReference type="GO" id="GO:0016829">
    <property type="term" value="F:lyase activity"/>
    <property type="evidence" value="ECO:0007669"/>
    <property type="project" value="UniProtKB-KW"/>
</dbReference>
<dbReference type="OrthoDB" id="7210452at2"/>
<evidence type="ECO:0000256" key="1">
    <source>
        <dbReference type="ARBA" id="ARBA00022729"/>
    </source>
</evidence>
<dbReference type="Pfam" id="PF05426">
    <property type="entry name" value="Alginate_lyase"/>
    <property type="match status" value="1"/>
</dbReference>
<dbReference type="AlphaFoldDB" id="A0A1C6Z2F4"/>
<evidence type="ECO:0000313" key="6">
    <source>
        <dbReference type="Proteomes" id="UP000094844"/>
    </source>
</evidence>